<organism evidence="2 3">
    <name type="scientific">Penicillium brevicompactum</name>
    <dbReference type="NCBI Taxonomy" id="5074"/>
    <lineage>
        <taxon>Eukaryota</taxon>
        <taxon>Fungi</taxon>
        <taxon>Dikarya</taxon>
        <taxon>Ascomycota</taxon>
        <taxon>Pezizomycotina</taxon>
        <taxon>Eurotiomycetes</taxon>
        <taxon>Eurotiomycetidae</taxon>
        <taxon>Eurotiales</taxon>
        <taxon>Aspergillaceae</taxon>
        <taxon>Penicillium</taxon>
    </lineage>
</organism>
<reference evidence="2" key="2">
    <citation type="journal article" date="2023" name="IMA Fungus">
        <title>Comparative genomic study of the Penicillium genus elucidates a diverse pangenome and 15 lateral gene transfer events.</title>
        <authorList>
            <person name="Petersen C."/>
            <person name="Sorensen T."/>
            <person name="Nielsen M.R."/>
            <person name="Sondergaard T.E."/>
            <person name="Sorensen J.L."/>
            <person name="Fitzpatrick D.A."/>
            <person name="Frisvad J.C."/>
            <person name="Nielsen K.L."/>
        </authorList>
    </citation>
    <scope>NUCLEOTIDE SEQUENCE</scope>
    <source>
        <strain evidence="2">IBT 35675</strain>
    </source>
</reference>
<dbReference type="AlphaFoldDB" id="A0A9W9QMQ9"/>
<dbReference type="Proteomes" id="UP001148299">
    <property type="component" value="Unassembled WGS sequence"/>
</dbReference>
<protein>
    <submittedName>
        <fullName evidence="2">Uncharacterized protein</fullName>
    </submittedName>
</protein>
<evidence type="ECO:0000256" key="1">
    <source>
        <dbReference type="SAM" id="SignalP"/>
    </source>
</evidence>
<sequence>MKLSVISAIALLLSGSTAWELRANNQVYTGTAPQGCKPIFIPRGAKISWTGTKGARTLQVFNVQGKCTQVYRTVMGVGDINASNTIYGYVVKP</sequence>
<feature type="signal peptide" evidence="1">
    <location>
        <begin position="1"/>
        <end position="18"/>
    </location>
</feature>
<gene>
    <name evidence="2" type="ORF">N7541_009892</name>
</gene>
<dbReference type="EMBL" id="JAPZBR010000008">
    <property type="protein sequence ID" value="KAJ5340768.1"/>
    <property type="molecule type" value="Genomic_DNA"/>
</dbReference>
<evidence type="ECO:0000313" key="2">
    <source>
        <dbReference type="EMBL" id="KAJ5340768.1"/>
    </source>
</evidence>
<feature type="chain" id="PRO_5040782909" evidence="1">
    <location>
        <begin position="19"/>
        <end position="93"/>
    </location>
</feature>
<proteinExistence type="predicted"/>
<keyword evidence="3" id="KW-1185">Reference proteome</keyword>
<evidence type="ECO:0000313" key="3">
    <source>
        <dbReference type="Proteomes" id="UP001148299"/>
    </source>
</evidence>
<reference evidence="2" key="1">
    <citation type="submission" date="2022-12" db="EMBL/GenBank/DDBJ databases">
        <authorList>
            <person name="Petersen C."/>
        </authorList>
    </citation>
    <scope>NUCLEOTIDE SEQUENCE</scope>
    <source>
        <strain evidence="2">IBT 35675</strain>
    </source>
</reference>
<keyword evidence="1" id="KW-0732">Signal</keyword>
<comment type="caution">
    <text evidence="2">The sequence shown here is derived from an EMBL/GenBank/DDBJ whole genome shotgun (WGS) entry which is preliminary data.</text>
</comment>
<name>A0A9W9QMQ9_PENBR</name>
<accession>A0A9W9QMQ9</accession>